<dbReference type="AlphaFoldDB" id="J6F0R3"/>
<accession>J6F0R3</accession>
<comment type="caution">
    <text evidence="2">The sequence shown here is derived from an EMBL/GenBank/DDBJ whole genome shotgun (WGS) entry which is preliminary data.</text>
</comment>
<reference evidence="2 3" key="1">
    <citation type="journal article" date="2012" name="Eukaryot. Cell">
        <title>Draft genome sequence of CBS 2479, the standard type strain of Trichosporon asahii.</title>
        <authorList>
            <person name="Yang R.Y."/>
            <person name="Li H.T."/>
            <person name="Zhu H."/>
            <person name="Zhou G.P."/>
            <person name="Wang M."/>
            <person name="Wang L."/>
        </authorList>
    </citation>
    <scope>NUCLEOTIDE SEQUENCE [LARGE SCALE GENOMIC DNA]</scope>
    <source>
        <strain evidence="3">ATCC 90039 / CBS 2479 / JCM 2466 / KCTC 7840 / NCYC 2677 / UAMH 7654</strain>
    </source>
</reference>
<evidence type="ECO:0000313" key="2">
    <source>
        <dbReference type="EMBL" id="EJT48752.1"/>
    </source>
</evidence>
<evidence type="ECO:0000256" key="1">
    <source>
        <dbReference type="SAM" id="MobiDB-lite"/>
    </source>
</evidence>
<evidence type="ECO:0000313" key="3">
    <source>
        <dbReference type="Proteomes" id="UP000002748"/>
    </source>
</evidence>
<dbReference type="HOGENOM" id="CLU_756539_0_0_1"/>
<protein>
    <submittedName>
        <fullName evidence="2">Uncharacterized protein</fullName>
    </submittedName>
</protein>
<proteinExistence type="predicted"/>
<organism evidence="2 3">
    <name type="scientific">Trichosporon asahii var. asahii (strain ATCC 90039 / CBS 2479 / JCM 2466 / KCTC 7840 / NBRC 103889/ NCYC 2677 / UAMH 7654)</name>
    <name type="common">Yeast</name>
    <dbReference type="NCBI Taxonomy" id="1186058"/>
    <lineage>
        <taxon>Eukaryota</taxon>
        <taxon>Fungi</taxon>
        <taxon>Dikarya</taxon>
        <taxon>Basidiomycota</taxon>
        <taxon>Agaricomycotina</taxon>
        <taxon>Tremellomycetes</taxon>
        <taxon>Trichosporonales</taxon>
        <taxon>Trichosporonaceae</taxon>
        <taxon>Trichosporon</taxon>
    </lineage>
</organism>
<dbReference type="VEuPathDB" id="FungiDB:A1Q1_02218"/>
<dbReference type="RefSeq" id="XP_014180638.1">
    <property type="nucleotide sequence ID" value="XM_014325163.1"/>
</dbReference>
<dbReference type="OrthoDB" id="2562097at2759"/>
<feature type="region of interest" description="Disordered" evidence="1">
    <location>
        <begin position="372"/>
        <end position="399"/>
    </location>
</feature>
<sequence>MRPAAIRLSVSRAQGAMRPVARPIGMQARPRVAQQSQKISQVRYNSSSSGGSGDVPNTVILATLVAIAVGGYVYLKPIRNVAAKVDQATDQLQGVGQKAQKLAEQGADIAKEGAEKVADQGASGLMDLAGMIWPAGAALATGGIGGLLTQLKGGDLDNVIEKLKKYGGDDVKNIIDEVQKALQKADNDPTKVDWKSLAQSLSKQYGGKYQSTIDTLIGKVPSQDEINDYLKKAKEASKDQLKKLDDAANQVYKSIEKASKDGKDKGEAFVKGITDATPDDLNNMIDQVKDMAKSVGIPADQIESYLKVKAKDSITNAQEWADTIQNNAETFIQWSPVGPDTIVEKVSEFSPAMGKVVQELLNDAQDKLKQGKKVLDKEGDKAKKAIDQSNDSSSKSSKK</sequence>
<gene>
    <name evidence="2" type="ORF">A1Q1_02218</name>
</gene>
<feature type="compositionally biased region" description="Basic and acidic residues" evidence="1">
    <location>
        <begin position="372"/>
        <end position="386"/>
    </location>
</feature>
<name>J6F0R3_TRIAS</name>
<dbReference type="EMBL" id="ALBS01000192">
    <property type="protein sequence ID" value="EJT48752.1"/>
    <property type="molecule type" value="Genomic_DNA"/>
</dbReference>
<dbReference type="Proteomes" id="UP000002748">
    <property type="component" value="Unassembled WGS sequence"/>
</dbReference>
<dbReference type="GeneID" id="25985732"/>
<dbReference type="KEGG" id="tasa:A1Q1_02218"/>